<protein>
    <submittedName>
        <fullName evidence="1">Toxin HigB-2</fullName>
    </submittedName>
</protein>
<dbReference type="PIRSF" id="PIRSF039032">
    <property type="entry name" value="HigB-2"/>
    <property type="match status" value="1"/>
</dbReference>
<dbReference type="AlphaFoldDB" id="A0A564ZGK8"/>
<evidence type="ECO:0000313" key="1">
    <source>
        <dbReference type="EMBL" id="VUZ84460.1"/>
    </source>
</evidence>
<accession>A0A564ZGK8</accession>
<dbReference type="Proteomes" id="UP000334340">
    <property type="component" value="Unassembled WGS sequence"/>
</dbReference>
<reference evidence="1 2" key="1">
    <citation type="submission" date="2019-07" db="EMBL/GenBank/DDBJ databases">
        <authorList>
            <person name="Cremers G."/>
        </authorList>
    </citation>
    <scope>NUCLEOTIDE SEQUENCE [LARGE SCALE GENOMIC DNA]</scope>
</reference>
<dbReference type="InterPro" id="IPR009387">
    <property type="entry name" value="HigB-2"/>
</dbReference>
<keyword evidence="2" id="KW-1185">Reference proteome</keyword>
<proteinExistence type="predicted"/>
<dbReference type="EMBL" id="CABIKM010000012">
    <property type="protein sequence ID" value="VUZ84460.1"/>
    <property type="molecule type" value="Genomic_DNA"/>
</dbReference>
<evidence type="ECO:0000313" key="2">
    <source>
        <dbReference type="Proteomes" id="UP000334340"/>
    </source>
</evidence>
<organism evidence="1 2">
    <name type="scientific">Candidatus Methylomirabilis lanthanidiphila</name>
    <dbReference type="NCBI Taxonomy" id="2211376"/>
    <lineage>
        <taxon>Bacteria</taxon>
        <taxon>Candidatus Methylomirabilota</taxon>
        <taxon>Candidatus Methylomirabilia</taxon>
        <taxon>Candidatus Methylomirabilales</taxon>
        <taxon>Candidatus Methylomirabilaceae</taxon>
        <taxon>Candidatus Methylomirabilis</taxon>
    </lineage>
</organism>
<name>A0A564ZGK8_9BACT</name>
<sequence length="104" mass="11706">MYSFIETKLFTRLVSEYLSDDEYADLQTTLIRNPEAGAIIPGSGGIRKLRWGLAGRGKRGGIRIVYYAKVSEGVIWMLTLYAKNVSENIPSHILKQIKKEIDDG</sequence>
<gene>
    <name evidence="1" type="primary">higB-2_1</name>
    <name evidence="1" type="ORF">MELA_00833</name>
</gene>